<feature type="binding site" evidence="3">
    <location>
        <position position="93"/>
    </location>
    <ligand>
        <name>S-adenosyl-L-methionine</name>
        <dbReference type="ChEBI" id="CHEBI:59789"/>
    </ligand>
</feature>
<dbReference type="GO" id="GO:0008276">
    <property type="term" value="F:protein methyltransferase activity"/>
    <property type="evidence" value="ECO:0007669"/>
    <property type="project" value="InterPro"/>
</dbReference>
<feature type="domain" description="Histidine-specific methyltransferase SAM-dependent" evidence="4">
    <location>
        <begin position="20"/>
        <end position="316"/>
    </location>
</feature>
<gene>
    <name evidence="3" type="primary">egtD</name>
    <name evidence="5" type="ORF">AQI88_00675</name>
</gene>
<evidence type="ECO:0000256" key="3">
    <source>
        <dbReference type="HAMAP-Rule" id="MF_02037"/>
    </source>
</evidence>
<comment type="similarity">
    <text evidence="3">Belongs to the methyltransferase superfamily. EgtD family.</text>
</comment>
<dbReference type="EC" id="2.1.1.44" evidence="3"/>
<comment type="catalytic activity">
    <reaction evidence="3">
        <text>L-histidine + 3 S-adenosyl-L-methionine = hercynine + 3 S-adenosyl-L-homocysteine + 3 H(+)</text>
        <dbReference type="Rhea" id="RHEA:38471"/>
        <dbReference type="ChEBI" id="CHEBI:15378"/>
        <dbReference type="ChEBI" id="CHEBI:15781"/>
        <dbReference type="ChEBI" id="CHEBI:57595"/>
        <dbReference type="ChEBI" id="CHEBI:57856"/>
        <dbReference type="ChEBI" id="CHEBI:59789"/>
        <dbReference type="EC" id="2.1.1.44"/>
    </reaction>
</comment>
<organism evidence="5 6">
    <name type="scientific">Streptomyces cellostaticus</name>
    <dbReference type="NCBI Taxonomy" id="67285"/>
    <lineage>
        <taxon>Bacteria</taxon>
        <taxon>Bacillati</taxon>
        <taxon>Actinomycetota</taxon>
        <taxon>Actinomycetes</taxon>
        <taxon>Kitasatosporales</taxon>
        <taxon>Streptomycetaceae</taxon>
        <taxon>Streptomyces</taxon>
    </lineage>
</organism>
<protein>
    <recommendedName>
        <fullName evidence="3">Histidine N-alpha-methyltransferase</fullName>
        <ecNumber evidence="3">2.1.1.44</ecNumber>
    </recommendedName>
    <alternativeName>
        <fullName evidence="3">Histidine trimethyltransferase</fullName>
    </alternativeName>
</protein>
<dbReference type="PANTHER" id="PTHR43397:SF1">
    <property type="entry name" value="ERGOTHIONEINE BIOSYNTHESIS PROTEIN 1"/>
    <property type="match status" value="1"/>
</dbReference>
<feature type="binding site" evidence="3">
    <location>
        <position position="204"/>
    </location>
    <ligand>
        <name>L-histidine</name>
        <dbReference type="ChEBI" id="CHEBI:57595"/>
    </ligand>
</feature>
<comment type="subunit">
    <text evidence="3">Monomer.</text>
</comment>
<comment type="caution">
    <text evidence="5">The sequence shown here is derived from an EMBL/GenBank/DDBJ whole genome shotgun (WGS) entry which is preliminary data.</text>
</comment>
<dbReference type="Gene3D" id="3.40.50.150">
    <property type="entry name" value="Vaccinia Virus protein VP39"/>
    <property type="match status" value="2"/>
</dbReference>
<sequence>MSSLRVTRTLPEDATDAALRADVRHGLTVNPKTLPPKWFYDARGSELFEQITELPEYYPTRAEREILTTRSGEIAAASRAGALIELGSGSSEKTRYLIDALTSLKAYVPVDVSDSALTQAGQALVEERPGLEVHALIADFTAPLALPETPGPRLVAFLGGTIGNLLPAERAKFLASVRALLVPGDGLLLGTDLVKDERVLVRAYDDAAGVTAAFNKNVLAVVNRELGADFDLDAFDHVALWDAEQEWIEMRLRSRTAQTVKVPALDLAVDFAAGEELRTEVSAKFRKDGVSAELDAAGLELTHWWTDAEDRFALSLSVVQ</sequence>
<accession>A0A101NSW6</accession>
<dbReference type="GO" id="GO:0052706">
    <property type="term" value="F:L-histidine N(alpha)-methyltransferase activity"/>
    <property type="evidence" value="ECO:0007669"/>
    <property type="project" value="UniProtKB-UniRule"/>
</dbReference>
<dbReference type="OrthoDB" id="5289726at2"/>
<evidence type="ECO:0000256" key="1">
    <source>
        <dbReference type="ARBA" id="ARBA00022603"/>
    </source>
</evidence>
<dbReference type="Pfam" id="PF10017">
    <property type="entry name" value="Methyltransf_33"/>
    <property type="match status" value="1"/>
</dbReference>
<dbReference type="PANTHER" id="PTHR43397">
    <property type="entry name" value="ERGOTHIONEINE BIOSYNTHESIS PROTEIN 1"/>
    <property type="match status" value="1"/>
</dbReference>
<feature type="binding site" evidence="3">
    <location>
        <position position="111"/>
    </location>
    <ligand>
        <name>S-adenosyl-L-methionine</name>
        <dbReference type="ChEBI" id="CHEBI:59789"/>
    </ligand>
</feature>
<reference evidence="5 6" key="1">
    <citation type="submission" date="2015-10" db="EMBL/GenBank/DDBJ databases">
        <title>Draft genome sequence of Streptomyces cellostaticus DSM 40189, type strain for the species Streptomyces cellostaticus.</title>
        <authorList>
            <person name="Ruckert C."/>
            <person name="Winkler A."/>
            <person name="Kalinowski J."/>
            <person name="Kampfer P."/>
            <person name="Glaeser S."/>
        </authorList>
    </citation>
    <scope>NUCLEOTIDE SEQUENCE [LARGE SCALE GENOMIC DNA]</scope>
    <source>
        <strain evidence="5 6">DSM 40189</strain>
    </source>
</reference>
<dbReference type="HAMAP" id="MF_02037">
    <property type="entry name" value="EgtD"/>
    <property type="match status" value="1"/>
</dbReference>
<dbReference type="NCBIfam" id="TIGR03438">
    <property type="entry name" value="egtD_ergothio"/>
    <property type="match status" value="1"/>
</dbReference>
<dbReference type="UniPathway" id="UPA01014"/>
<dbReference type="AlphaFoldDB" id="A0A101NSW6"/>
<keyword evidence="2 3" id="KW-0808">Transferase</keyword>
<dbReference type="STRING" id="67285.AQI88_00675"/>
<dbReference type="InterPro" id="IPR029063">
    <property type="entry name" value="SAM-dependent_MTases_sf"/>
</dbReference>
<evidence type="ECO:0000259" key="4">
    <source>
        <dbReference type="Pfam" id="PF10017"/>
    </source>
</evidence>
<feature type="binding site" evidence="3">
    <location>
        <begin position="280"/>
        <end position="282"/>
    </location>
    <ligand>
        <name>L-histidine</name>
        <dbReference type="ChEBI" id="CHEBI:57595"/>
    </ligand>
</feature>
<dbReference type="InterPro" id="IPR017804">
    <property type="entry name" value="MeTrfase_EgtD-like"/>
</dbReference>
<feature type="binding site" evidence="3">
    <location>
        <position position="164"/>
    </location>
    <ligand>
        <name>L-histidine</name>
        <dbReference type="ChEBI" id="CHEBI:57595"/>
    </ligand>
</feature>
<keyword evidence="1 3" id="KW-0489">Methyltransferase</keyword>
<dbReference type="EMBL" id="LMWL01000002">
    <property type="protein sequence ID" value="KUM98799.1"/>
    <property type="molecule type" value="Genomic_DNA"/>
</dbReference>
<dbReference type="RefSeq" id="WP_066990014.1">
    <property type="nucleotide sequence ID" value="NZ_BNDU01000004.1"/>
</dbReference>
<comment type="pathway">
    <text evidence="3">Amino-acid biosynthesis; ergothioneine biosynthesis.</text>
</comment>
<evidence type="ECO:0000256" key="2">
    <source>
        <dbReference type="ARBA" id="ARBA00022679"/>
    </source>
</evidence>
<feature type="binding site" evidence="3">
    <location>
        <position position="87"/>
    </location>
    <ligand>
        <name>S-adenosyl-L-methionine</name>
        <dbReference type="ChEBI" id="CHEBI:59789"/>
    </ligand>
</feature>
<dbReference type="Proteomes" id="UP000054241">
    <property type="component" value="Unassembled WGS sequence"/>
</dbReference>
<dbReference type="InterPro" id="IPR019257">
    <property type="entry name" value="MeTrfase_dom"/>
</dbReference>
<dbReference type="GO" id="GO:0032259">
    <property type="term" value="P:methylation"/>
    <property type="evidence" value="ECO:0007669"/>
    <property type="project" value="UniProtKB-KW"/>
</dbReference>
<feature type="binding site" evidence="3">
    <location>
        <begin position="139"/>
        <end position="140"/>
    </location>
    <ligand>
        <name>S-adenosyl-L-methionine</name>
        <dbReference type="ChEBI" id="CHEBI:59789"/>
    </ligand>
</feature>
<keyword evidence="3" id="KW-0949">S-adenosyl-L-methionine</keyword>
<keyword evidence="6" id="KW-1185">Reference proteome</keyword>
<feature type="binding site" evidence="3">
    <location>
        <position position="57"/>
    </location>
    <ligand>
        <name>L-histidine</name>
        <dbReference type="ChEBI" id="CHEBI:57595"/>
    </ligand>
</feature>
<name>A0A101NSW6_9ACTN</name>
<dbReference type="GO" id="GO:0052699">
    <property type="term" value="P:ergothioneine biosynthetic process"/>
    <property type="evidence" value="ECO:0007669"/>
    <property type="project" value="UniProtKB-UniRule"/>
</dbReference>
<dbReference type="InterPro" id="IPR035094">
    <property type="entry name" value="EgtD"/>
</dbReference>
<evidence type="ECO:0000313" key="6">
    <source>
        <dbReference type="Proteomes" id="UP000054241"/>
    </source>
</evidence>
<dbReference type="SUPFAM" id="SSF53335">
    <property type="entry name" value="S-adenosyl-L-methionine-dependent methyltransferases"/>
    <property type="match status" value="1"/>
</dbReference>
<dbReference type="PIRSF" id="PIRSF018005">
    <property type="entry name" value="UCP018005"/>
    <property type="match status" value="1"/>
</dbReference>
<dbReference type="InterPro" id="IPR051128">
    <property type="entry name" value="EgtD_Methyltrsf_superfamily"/>
</dbReference>
<dbReference type="InterPro" id="IPR032888">
    <property type="entry name" value="EgtD_Actinobacteria"/>
</dbReference>
<proteinExistence type="inferred from homology"/>
<comment type="function">
    <text evidence="3">Catalyzes the SAM-dependent triple methylation of the alpha-amino group of histidine to form hercynine, a step in the biosynthesis pathway of ergothioneine.</text>
</comment>
<evidence type="ECO:0000313" key="5">
    <source>
        <dbReference type="EMBL" id="KUM98799.1"/>
    </source>
</evidence>